<dbReference type="PRINTS" id="PR00007">
    <property type="entry name" value="COMPLEMNTC1Q"/>
</dbReference>
<accession>A0ABQ9E1X2</accession>
<dbReference type="EMBL" id="JARBDR010000921">
    <property type="protein sequence ID" value="KAJ8299464.1"/>
    <property type="molecule type" value="Genomic_DNA"/>
</dbReference>
<dbReference type="InterPro" id="IPR050822">
    <property type="entry name" value="Cerebellin_Synaptic_Org"/>
</dbReference>
<dbReference type="PROSITE" id="PS50871">
    <property type="entry name" value="C1Q"/>
    <property type="match status" value="1"/>
</dbReference>
<keyword evidence="2" id="KW-0964">Secreted</keyword>
<dbReference type="Pfam" id="PF00386">
    <property type="entry name" value="C1q"/>
    <property type="match status" value="1"/>
</dbReference>
<proteinExistence type="predicted"/>
<evidence type="ECO:0000313" key="5">
    <source>
        <dbReference type="EMBL" id="KAJ8299464.1"/>
    </source>
</evidence>
<keyword evidence="3" id="KW-0732">Signal</keyword>
<evidence type="ECO:0000259" key="4">
    <source>
        <dbReference type="PROSITE" id="PS50871"/>
    </source>
</evidence>
<dbReference type="Gene3D" id="2.60.120.40">
    <property type="match status" value="1"/>
</dbReference>
<evidence type="ECO:0000256" key="2">
    <source>
        <dbReference type="ARBA" id="ARBA00022525"/>
    </source>
</evidence>
<name>A0ABQ9E1X2_TEGGR</name>
<keyword evidence="6" id="KW-1185">Reference proteome</keyword>
<comment type="caution">
    <text evidence="5">The sequence shown here is derived from an EMBL/GenBank/DDBJ whole genome shotgun (WGS) entry which is preliminary data.</text>
</comment>
<dbReference type="Proteomes" id="UP001217089">
    <property type="component" value="Unassembled WGS sequence"/>
</dbReference>
<reference evidence="5 6" key="1">
    <citation type="submission" date="2022-12" db="EMBL/GenBank/DDBJ databases">
        <title>Chromosome-level genome of Tegillarca granosa.</title>
        <authorList>
            <person name="Kim J."/>
        </authorList>
    </citation>
    <scope>NUCLEOTIDE SEQUENCE [LARGE SCALE GENOMIC DNA]</scope>
    <source>
        <strain evidence="5">Teg-2019</strain>
        <tissue evidence="5">Adductor muscle</tissue>
    </source>
</reference>
<organism evidence="5 6">
    <name type="scientific">Tegillarca granosa</name>
    <name type="common">Malaysian cockle</name>
    <name type="synonym">Anadara granosa</name>
    <dbReference type="NCBI Taxonomy" id="220873"/>
    <lineage>
        <taxon>Eukaryota</taxon>
        <taxon>Metazoa</taxon>
        <taxon>Spiralia</taxon>
        <taxon>Lophotrochozoa</taxon>
        <taxon>Mollusca</taxon>
        <taxon>Bivalvia</taxon>
        <taxon>Autobranchia</taxon>
        <taxon>Pteriomorphia</taxon>
        <taxon>Arcoida</taxon>
        <taxon>Arcoidea</taxon>
        <taxon>Arcidae</taxon>
        <taxon>Tegillarca</taxon>
    </lineage>
</organism>
<protein>
    <recommendedName>
        <fullName evidence="4">C1q domain-containing protein</fullName>
    </recommendedName>
</protein>
<dbReference type="InterPro" id="IPR008983">
    <property type="entry name" value="Tumour_necrosis_fac-like_dom"/>
</dbReference>
<gene>
    <name evidence="5" type="ORF">KUTeg_023524</name>
</gene>
<dbReference type="InterPro" id="IPR001073">
    <property type="entry name" value="C1q_dom"/>
</dbReference>
<evidence type="ECO:0000256" key="3">
    <source>
        <dbReference type="ARBA" id="ARBA00022729"/>
    </source>
</evidence>
<feature type="domain" description="C1q" evidence="4">
    <location>
        <begin position="18"/>
        <end position="151"/>
    </location>
</feature>
<sequence>MVLFCPTSFSVKFSRLFGYNNGIGFSVRFTPYDRKSFSKGAVVKFDYIISNQGNGYSTTTGKFTCRTPGLYLFLLTVVSDTNWGYAIIVKNKDEINLALTTLEHNTNKKRYESGSTSALLTLKVGDEVWVKSGTHTSYEWHCNFNGLLISE</sequence>
<comment type="subcellular location">
    <subcellularLocation>
        <location evidence="1">Secreted</location>
    </subcellularLocation>
</comment>
<dbReference type="SUPFAM" id="SSF49842">
    <property type="entry name" value="TNF-like"/>
    <property type="match status" value="1"/>
</dbReference>
<dbReference type="PANTHER" id="PTHR22923:SF116">
    <property type="entry name" value="C1Q DOMAIN-CONTAINING PROTEIN"/>
    <property type="match status" value="1"/>
</dbReference>
<evidence type="ECO:0000313" key="6">
    <source>
        <dbReference type="Proteomes" id="UP001217089"/>
    </source>
</evidence>
<dbReference type="SMART" id="SM00110">
    <property type="entry name" value="C1Q"/>
    <property type="match status" value="1"/>
</dbReference>
<evidence type="ECO:0000256" key="1">
    <source>
        <dbReference type="ARBA" id="ARBA00004613"/>
    </source>
</evidence>
<dbReference type="PANTHER" id="PTHR22923">
    <property type="entry name" value="CEREBELLIN-RELATED"/>
    <property type="match status" value="1"/>
</dbReference>